<keyword evidence="2" id="KW-1185">Reference proteome</keyword>
<dbReference type="EMBL" id="LMAR01000053">
    <property type="protein sequence ID" value="KQK29095.1"/>
    <property type="molecule type" value="Genomic_DNA"/>
</dbReference>
<name>A0A0Q3I299_9HYPH</name>
<evidence type="ECO:0000313" key="1">
    <source>
        <dbReference type="EMBL" id="KQK29095.1"/>
    </source>
</evidence>
<protein>
    <submittedName>
        <fullName evidence="1">Uncharacterized protein</fullName>
    </submittedName>
</protein>
<evidence type="ECO:0000313" key="2">
    <source>
        <dbReference type="Proteomes" id="UP000051562"/>
    </source>
</evidence>
<proteinExistence type="predicted"/>
<dbReference type="Proteomes" id="UP000051562">
    <property type="component" value="Unassembled WGS sequence"/>
</dbReference>
<gene>
    <name evidence="1" type="ORF">ARD30_19975</name>
</gene>
<sequence length="68" mass="7299">MPDDVPIKTALAVPMVVAARLLLDLAMKQGGLVLTPAGFLKGVDVWHVFDQTEWPGNVKGRRAAFVGL</sequence>
<comment type="caution">
    <text evidence="1">The sequence shown here is derived from an EMBL/GenBank/DDBJ whole genome shotgun (WGS) entry which is preliminary data.</text>
</comment>
<dbReference type="AlphaFoldDB" id="A0A0Q3I299"/>
<accession>A0A0Q3I299</accession>
<organism evidence="1 2">
    <name type="scientific">Bosea thiooxidans</name>
    <dbReference type="NCBI Taxonomy" id="53254"/>
    <lineage>
        <taxon>Bacteria</taxon>
        <taxon>Pseudomonadati</taxon>
        <taxon>Pseudomonadota</taxon>
        <taxon>Alphaproteobacteria</taxon>
        <taxon>Hyphomicrobiales</taxon>
        <taxon>Boseaceae</taxon>
        <taxon>Bosea</taxon>
    </lineage>
</organism>
<dbReference type="RefSeq" id="WP_156367102.1">
    <property type="nucleotide sequence ID" value="NZ_LMAR01000053.1"/>
</dbReference>
<reference evidence="1 2" key="1">
    <citation type="submission" date="2015-10" db="EMBL/GenBank/DDBJ databases">
        <title>Draft genome of Bosea thiooxidans.</title>
        <authorList>
            <person name="Wang X."/>
        </authorList>
    </citation>
    <scope>NUCLEOTIDE SEQUENCE [LARGE SCALE GENOMIC DNA]</scope>
    <source>
        <strain evidence="1 2">CGMCC 9174</strain>
    </source>
</reference>